<protein>
    <submittedName>
        <fullName evidence="5">Response regulator transcription factor</fullName>
    </submittedName>
</protein>
<dbReference type="EMBL" id="JACOFU010000001">
    <property type="protein sequence ID" value="MBC3830613.1"/>
    <property type="molecule type" value="Genomic_DNA"/>
</dbReference>
<evidence type="ECO:0000313" key="5">
    <source>
        <dbReference type="EMBL" id="MBC3830613.1"/>
    </source>
</evidence>
<feature type="domain" description="HTH LytTR-type" evidence="4">
    <location>
        <begin position="159"/>
        <end position="261"/>
    </location>
</feature>
<dbReference type="PANTHER" id="PTHR48111:SF69">
    <property type="entry name" value="RESPONSE REGULATOR RECEIVER"/>
    <property type="match status" value="1"/>
</dbReference>
<dbReference type="SMART" id="SM00448">
    <property type="entry name" value="REC"/>
    <property type="match status" value="1"/>
</dbReference>
<organism evidence="5 6">
    <name type="scientific">Undibacterium amnicola</name>
    <dbReference type="NCBI Taxonomy" id="1834038"/>
    <lineage>
        <taxon>Bacteria</taxon>
        <taxon>Pseudomonadati</taxon>
        <taxon>Pseudomonadota</taxon>
        <taxon>Betaproteobacteria</taxon>
        <taxon>Burkholderiales</taxon>
        <taxon>Oxalobacteraceae</taxon>
        <taxon>Undibacterium</taxon>
    </lineage>
</organism>
<evidence type="ECO:0000259" key="3">
    <source>
        <dbReference type="PROSITE" id="PS50110"/>
    </source>
</evidence>
<proteinExistence type="predicted"/>
<dbReference type="InterPro" id="IPR001789">
    <property type="entry name" value="Sig_transdc_resp-reg_receiver"/>
</dbReference>
<dbReference type="Gene3D" id="2.40.50.1020">
    <property type="entry name" value="LytTr DNA-binding domain"/>
    <property type="match status" value="1"/>
</dbReference>
<feature type="domain" description="Response regulatory" evidence="3">
    <location>
        <begin position="3"/>
        <end position="118"/>
    </location>
</feature>
<dbReference type="PROSITE" id="PS50930">
    <property type="entry name" value="HTH_LYTTR"/>
    <property type="match status" value="1"/>
</dbReference>
<dbReference type="Gene3D" id="3.40.50.2300">
    <property type="match status" value="1"/>
</dbReference>
<comment type="caution">
    <text evidence="5">The sequence shown here is derived from an EMBL/GenBank/DDBJ whole genome shotgun (WGS) entry which is preliminary data.</text>
</comment>
<dbReference type="Pfam" id="PF04397">
    <property type="entry name" value="LytTR"/>
    <property type="match status" value="1"/>
</dbReference>
<dbReference type="InterPro" id="IPR011006">
    <property type="entry name" value="CheY-like_superfamily"/>
</dbReference>
<name>A0ABR6XMR8_9BURK</name>
<dbReference type="PANTHER" id="PTHR48111">
    <property type="entry name" value="REGULATOR OF RPOS"/>
    <property type="match status" value="1"/>
</dbReference>
<evidence type="ECO:0000256" key="1">
    <source>
        <dbReference type="ARBA" id="ARBA00023125"/>
    </source>
</evidence>
<accession>A0ABR6XMR8</accession>
<keyword evidence="6" id="KW-1185">Reference proteome</keyword>
<gene>
    <name evidence="5" type="ORF">H8K33_03735</name>
</gene>
<dbReference type="SUPFAM" id="SSF52172">
    <property type="entry name" value="CheY-like"/>
    <property type="match status" value="1"/>
</dbReference>
<dbReference type="InterPro" id="IPR007492">
    <property type="entry name" value="LytTR_DNA-bd_dom"/>
</dbReference>
<keyword evidence="1" id="KW-0238">DNA-binding</keyword>
<sequence length="261" mass="28897">MPKCVVAEDESLLREALLEQLNKAWPNLEIVAACDDGASALEAIVENQPDVAFLDIRMPGLTGIEIAEAMKESSPHTQIVFVTAYDQYAIDAFDKGAVDYLLKPVTYDRLSATVQRLQSRAMKDFNAVASLLQQLNLGDTKNMQAAFQGTQKSDPLVWLTASSGAETKLIMVDDVAYFKADNKYTVVMTAEGESLLRKPIRELLELLDANIFKQIHRSTIVNLKAIASIARDDTGKGIVKLKTRPETLTVSQPFMVLFRNM</sequence>
<dbReference type="InterPro" id="IPR039420">
    <property type="entry name" value="WalR-like"/>
</dbReference>
<dbReference type="SMART" id="SM00850">
    <property type="entry name" value="LytTR"/>
    <property type="match status" value="1"/>
</dbReference>
<feature type="modified residue" description="4-aspartylphosphate" evidence="2">
    <location>
        <position position="55"/>
    </location>
</feature>
<reference evidence="5 6" key="1">
    <citation type="submission" date="2020-08" db="EMBL/GenBank/DDBJ databases">
        <title>Novel species isolated from subtropical streams in China.</title>
        <authorList>
            <person name="Lu H."/>
        </authorList>
    </citation>
    <scope>NUCLEOTIDE SEQUENCE [LARGE SCALE GENOMIC DNA]</scope>
    <source>
        <strain evidence="5 6">KCTC 52442</strain>
    </source>
</reference>
<dbReference type="PROSITE" id="PS50110">
    <property type="entry name" value="RESPONSE_REGULATORY"/>
    <property type="match status" value="1"/>
</dbReference>
<dbReference type="Pfam" id="PF00072">
    <property type="entry name" value="Response_reg"/>
    <property type="match status" value="1"/>
</dbReference>
<dbReference type="Proteomes" id="UP000643610">
    <property type="component" value="Unassembled WGS sequence"/>
</dbReference>
<keyword evidence="2" id="KW-0597">Phosphoprotein</keyword>
<evidence type="ECO:0000313" key="6">
    <source>
        <dbReference type="Proteomes" id="UP000643610"/>
    </source>
</evidence>
<dbReference type="RefSeq" id="WP_186889606.1">
    <property type="nucleotide sequence ID" value="NZ_JACOFU010000001.1"/>
</dbReference>
<evidence type="ECO:0000259" key="4">
    <source>
        <dbReference type="PROSITE" id="PS50930"/>
    </source>
</evidence>
<evidence type="ECO:0000256" key="2">
    <source>
        <dbReference type="PROSITE-ProRule" id="PRU00169"/>
    </source>
</evidence>